<dbReference type="HOGENOM" id="CLU_742333_0_0_1"/>
<dbReference type="InParanoid" id="G0NSY2"/>
<name>G0NSY2_CAEBE</name>
<dbReference type="AlphaFoldDB" id="G0NSY2"/>
<feature type="compositionally biased region" description="Basic and acidic residues" evidence="1">
    <location>
        <begin position="143"/>
        <end position="161"/>
    </location>
</feature>
<dbReference type="PANTHER" id="PTHR23362">
    <property type="entry name" value="L-PLASTIN-RELATED"/>
    <property type="match status" value="1"/>
</dbReference>
<dbReference type="SMART" id="SM00583">
    <property type="entry name" value="SPK"/>
    <property type="match status" value="1"/>
</dbReference>
<reference evidence="4" key="1">
    <citation type="submission" date="2011-07" db="EMBL/GenBank/DDBJ databases">
        <authorList>
            <consortium name="Caenorhabditis brenneri Sequencing and Analysis Consortium"/>
            <person name="Wilson R.K."/>
        </authorList>
    </citation>
    <scope>NUCLEOTIDE SEQUENCE [LARGE SCALE GENOMIC DNA]</scope>
    <source>
        <strain evidence="4">PB2801</strain>
    </source>
</reference>
<organism evidence="4">
    <name type="scientific">Caenorhabditis brenneri</name>
    <name type="common">Nematode worm</name>
    <dbReference type="NCBI Taxonomy" id="135651"/>
    <lineage>
        <taxon>Eukaryota</taxon>
        <taxon>Metazoa</taxon>
        <taxon>Ecdysozoa</taxon>
        <taxon>Nematoda</taxon>
        <taxon>Chromadorea</taxon>
        <taxon>Rhabditida</taxon>
        <taxon>Rhabditina</taxon>
        <taxon>Rhabditomorpha</taxon>
        <taxon>Rhabditoidea</taxon>
        <taxon>Rhabditidae</taxon>
        <taxon>Peloderinae</taxon>
        <taxon>Caenorhabditis</taxon>
    </lineage>
</organism>
<proteinExistence type="predicted"/>
<evidence type="ECO:0000313" key="3">
    <source>
        <dbReference type="EMBL" id="EGT37024.1"/>
    </source>
</evidence>
<evidence type="ECO:0000256" key="1">
    <source>
        <dbReference type="SAM" id="MobiDB-lite"/>
    </source>
</evidence>
<feature type="compositionally biased region" description="Acidic residues" evidence="1">
    <location>
        <begin position="162"/>
        <end position="187"/>
    </location>
</feature>
<evidence type="ECO:0000259" key="2">
    <source>
        <dbReference type="SMART" id="SM00583"/>
    </source>
</evidence>
<accession>G0NSY2</accession>
<keyword evidence="4" id="KW-1185">Reference proteome</keyword>
<sequence length="378" mass="43387">MSGRNSTRNNPTNGTGRSDKWEDALMKFLLDKVSDCTEFRCMTTLCKDFNIEYPQHAAKRSTINSRIRVLLKQIDHKEYDVDTLARLMFCLAQPLIGKNLGKVENRLRKSGNLRLDDKKRIILYRNEEVHFKGVHTGRNQQIRLREERARRESEARMRREEADMEFGSNEEEYDPMEADEDEVEDETLAPPSTGPSTSTRMAPVGQSEHPVVHNQLLEDERQVSLTAPHPFASLVPVPLENQTRTFNYYSLLKNIHNYILVLEDPTFELLRTEIVEELGKPGASDLKITGTQIAETLAYGIRIVVNNAKQNINPSSKPIQLIETLRFWKLLLLNVGFPKDDESVTKITSLISDFSPEMMIPVAKLRFALESIFENVRQ</sequence>
<evidence type="ECO:0000313" key="4">
    <source>
        <dbReference type="Proteomes" id="UP000008068"/>
    </source>
</evidence>
<dbReference type="EMBL" id="GL379941">
    <property type="protein sequence ID" value="EGT37024.1"/>
    <property type="molecule type" value="Genomic_DNA"/>
</dbReference>
<protein>
    <recommendedName>
        <fullName evidence="2">SPK domain-containing protein</fullName>
    </recommendedName>
</protein>
<feature type="domain" description="SPK" evidence="2">
    <location>
        <begin position="21"/>
        <end position="133"/>
    </location>
</feature>
<dbReference type="InterPro" id="IPR006570">
    <property type="entry name" value="SPK_dom"/>
</dbReference>
<dbReference type="Pfam" id="PF04435">
    <property type="entry name" value="SPK"/>
    <property type="match status" value="1"/>
</dbReference>
<dbReference type="Proteomes" id="UP000008068">
    <property type="component" value="Unassembled WGS sequence"/>
</dbReference>
<dbReference type="InterPro" id="IPR053315">
    <property type="entry name" value="Peptidase_C14A"/>
</dbReference>
<gene>
    <name evidence="3" type="ORF">CAEBREN_18567</name>
</gene>
<feature type="region of interest" description="Disordered" evidence="1">
    <location>
        <begin position="140"/>
        <end position="205"/>
    </location>
</feature>